<feature type="domain" description="Mechanosensitive ion channel MscS" evidence="8">
    <location>
        <begin position="106"/>
        <end position="171"/>
    </location>
</feature>
<keyword evidence="5 7" id="KW-1133">Transmembrane helix</keyword>
<evidence type="ECO:0000313" key="10">
    <source>
        <dbReference type="EMBL" id="SFW62705.1"/>
    </source>
</evidence>
<dbReference type="Gene3D" id="1.10.287.1260">
    <property type="match status" value="1"/>
</dbReference>
<comment type="similarity">
    <text evidence="2">Belongs to the MscS (TC 1.A.23) family.</text>
</comment>
<dbReference type="InterPro" id="IPR023408">
    <property type="entry name" value="MscS_beta-dom_sf"/>
</dbReference>
<gene>
    <name evidence="10" type="ORF">SAMN02927921_02806</name>
</gene>
<dbReference type="STRING" id="1150368.SAMN02927921_02806"/>
<dbReference type="Gene3D" id="2.30.30.60">
    <property type="match status" value="1"/>
</dbReference>
<dbReference type="Proteomes" id="UP000182248">
    <property type="component" value="Unassembled WGS sequence"/>
</dbReference>
<dbReference type="Pfam" id="PF21088">
    <property type="entry name" value="MS_channel_1st"/>
    <property type="match status" value="1"/>
</dbReference>
<feature type="transmembrane region" description="Helical" evidence="7">
    <location>
        <begin position="64"/>
        <end position="82"/>
    </location>
</feature>
<feature type="transmembrane region" description="Helical" evidence="7">
    <location>
        <begin position="12"/>
        <end position="36"/>
    </location>
</feature>
<dbReference type="InterPro" id="IPR008910">
    <property type="entry name" value="MSC_TM_helix"/>
</dbReference>
<dbReference type="InterPro" id="IPR045275">
    <property type="entry name" value="MscS_archaea/bacteria_type"/>
</dbReference>
<dbReference type="AlphaFoldDB" id="A0A1K1QSP2"/>
<dbReference type="EMBL" id="FPJE01000015">
    <property type="protein sequence ID" value="SFW62705.1"/>
    <property type="molecule type" value="Genomic_DNA"/>
</dbReference>
<dbReference type="SUPFAM" id="SSF82861">
    <property type="entry name" value="Mechanosensitive channel protein MscS (YggB), transmembrane region"/>
    <property type="match status" value="1"/>
</dbReference>
<dbReference type="GO" id="GO:0005886">
    <property type="term" value="C:plasma membrane"/>
    <property type="evidence" value="ECO:0007669"/>
    <property type="project" value="UniProtKB-SubCell"/>
</dbReference>
<reference evidence="10 11" key="1">
    <citation type="submission" date="2016-11" db="EMBL/GenBank/DDBJ databases">
        <authorList>
            <person name="Jaros S."/>
            <person name="Januszkiewicz K."/>
            <person name="Wedrychowicz H."/>
        </authorList>
    </citation>
    <scope>NUCLEOTIDE SEQUENCE [LARGE SCALE GENOMIC DNA]</scope>
    <source>
        <strain evidence="10 11">CGMCC 1.12145</strain>
    </source>
</reference>
<organism evidence="10 11">
    <name type="scientific">Sinomicrobium oceani</name>
    <dbReference type="NCBI Taxonomy" id="1150368"/>
    <lineage>
        <taxon>Bacteria</taxon>
        <taxon>Pseudomonadati</taxon>
        <taxon>Bacteroidota</taxon>
        <taxon>Flavobacteriia</taxon>
        <taxon>Flavobacteriales</taxon>
        <taxon>Flavobacteriaceae</taxon>
        <taxon>Sinomicrobium</taxon>
    </lineage>
</organism>
<dbReference type="PANTHER" id="PTHR30221:SF8">
    <property type="entry name" value="SMALL-CONDUCTANCE MECHANOSENSITIVE CHANNEL"/>
    <property type="match status" value="1"/>
</dbReference>
<feature type="transmembrane region" description="Helical" evidence="7">
    <location>
        <begin position="88"/>
        <end position="118"/>
    </location>
</feature>
<dbReference type="PANTHER" id="PTHR30221">
    <property type="entry name" value="SMALL-CONDUCTANCE MECHANOSENSITIVE CHANNEL"/>
    <property type="match status" value="1"/>
</dbReference>
<protein>
    <submittedName>
        <fullName evidence="10">Small conductance mechanosensitive channel</fullName>
    </submittedName>
</protein>
<keyword evidence="6 7" id="KW-0472">Membrane</keyword>
<keyword evidence="3" id="KW-1003">Cell membrane</keyword>
<evidence type="ECO:0000256" key="3">
    <source>
        <dbReference type="ARBA" id="ARBA00022475"/>
    </source>
</evidence>
<dbReference type="Pfam" id="PF05552">
    <property type="entry name" value="MS_channel_1st_1"/>
    <property type="match status" value="1"/>
</dbReference>
<evidence type="ECO:0000256" key="5">
    <source>
        <dbReference type="ARBA" id="ARBA00022989"/>
    </source>
</evidence>
<dbReference type="OrthoDB" id="9809206at2"/>
<comment type="subcellular location">
    <subcellularLocation>
        <location evidence="1">Cell membrane</location>
        <topology evidence="1">Multi-pass membrane protein</topology>
    </subcellularLocation>
</comment>
<evidence type="ECO:0000259" key="8">
    <source>
        <dbReference type="Pfam" id="PF00924"/>
    </source>
</evidence>
<keyword evidence="4 7" id="KW-0812">Transmembrane</keyword>
<evidence type="ECO:0000256" key="2">
    <source>
        <dbReference type="ARBA" id="ARBA00008017"/>
    </source>
</evidence>
<dbReference type="InterPro" id="IPR006685">
    <property type="entry name" value="MscS_channel_2nd"/>
</dbReference>
<dbReference type="InterPro" id="IPR011066">
    <property type="entry name" value="MscS_channel_C_sf"/>
</dbReference>
<name>A0A1K1QSP2_9FLAO</name>
<evidence type="ECO:0000259" key="9">
    <source>
        <dbReference type="Pfam" id="PF21088"/>
    </source>
</evidence>
<dbReference type="RefSeq" id="WP_072318013.1">
    <property type="nucleotide sequence ID" value="NZ_FPJE01000015.1"/>
</dbReference>
<dbReference type="Pfam" id="PF00924">
    <property type="entry name" value="MS_channel_2nd"/>
    <property type="match status" value="1"/>
</dbReference>
<dbReference type="InterPro" id="IPR011014">
    <property type="entry name" value="MscS_channel_TM-2"/>
</dbReference>
<evidence type="ECO:0000256" key="7">
    <source>
        <dbReference type="SAM" id="Phobius"/>
    </source>
</evidence>
<evidence type="ECO:0000256" key="1">
    <source>
        <dbReference type="ARBA" id="ARBA00004651"/>
    </source>
</evidence>
<evidence type="ECO:0000313" key="11">
    <source>
        <dbReference type="Proteomes" id="UP000182248"/>
    </source>
</evidence>
<dbReference type="Gene3D" id="3.30.70.100">
    <property type="match status" value="1"/>
</dbReference>
<dbReference type="SUPFAM" id="SSF82689">
    <property type="entry name" value="Mechanosensitive channel protein MscS (YggB), C-terminal domain"/>
    <property type="match status" value="1"/>
</dbReference>
<dbReference type="InterPro" id="IPR010920">
    <property type="entry name" value="LSM_dom_sf"/>
</dbReference>
<proteinExistence type="inferred from homology"/>
<sequence>MEEFLDKETHIYLQKLIGFGIALLEAIAILVIGFWLSRIISKYICLLMEKREVELSTRNFLRDFLRILFNILVIVMAIHTAGIEVTSILAIIGGGAVGIGLGLQGSFSNFAGGIMIIFTKPFKTGDLIQSGDDIGYVEKISLLNTTIRSPRNEIIVLPNSPLFNHPLSNYSAKDTYRIDITVGVEYRSDIHRLSPLLKEAIRKHKIFIPGKPITAEIEAFTTDRIHLTVRAYTHPFNYFDAPLILHGICKDTIEANGFVMPVAPREIKLISQENPGDPKKPLEKE</sequence>
<keyword evidence="11" id="KW-1185">Reference proteome</keyword>
<dbReference type="InterPro" id="IPR049142">
    <property type="entry name" value="MS_channel_1st"/>
</dbReference>
<accession>A0A1K1QSP2</accession>
<evidence type="ECO:0000256" key="4">
    <source>
        <dbReference type="ARBA" id="ARBA00022692"/>
    </source>
</evidence>
<dbReference type="GO" id="GO:0008381">
    <property type="term" value="F:mechanosensitive monoatomic ion channel activity"/>
    <property type="evidence" value="ECO:0007669"/>
    <property type="project" value="InterPro"/>
</dbReference>
<feature type="domain" description="Mechanosensitive ion channel transmembrane helices 2/3" evidence="9">
    <location>
        <begin position="65"/>
        <end position="104"/>
    </location>
</feature>
<evidence type="ECO:0000256" key="6">
    <source>
        <dbReference type="ARBA" id="ARBA00023136"/>
    </source>
</evidence>
<dbReference type="SUPFAM" id="SSF50182">
    <property type="entry name" value="Sm-like ribonucleoproteins"/>
    <property type="match status" value="1"/>
</dbReference>